<protein>
    <submittedName>
        <fullName evidence="1">Uncharacterized protein</fullName>
    </submittedName>
</protein>
<dbReference type="EMBL" id="GGEC01069262">
    <property type="protein sequence ID" value="MBX49746.1"/>
    <property type="molecule type" value="Transcribed_RNA"/>
</dbReference>
<proteinExistence type="predicted"/>
<name>A0A2P2P4P9_RHIMU</name>
<dbReference type="AlphaFoldDB" id="A0A2P2P4P9"/>
<reference evidence="1" key="1">
    <citation type="submission" date="2018-02" db="EMBL/GenBank/DDBJ databases">
        <title>Rhizophora mucronata_Transcriptome.</title>
        <authorList>
            <person name="Meera S.P."/>
            <person name="Sreeshan A."/>
            <person name="Augustine A."/>
        </authorList>
    </citation>
    <scope>NUCLEOTIDE SEQUENCE</scope>
    <source>
        <tissue evidence="1">Leaf</tissue>
    </source>
</reference>
<accession>A0A2P2P4P9</accession>
<evidence type="ECO:0000313" key="1">
    <source>
        <dbReference type="EMBL" id="MBX49746.1"/>
    </source>
</evidence>
<organism evidence="1">
    <name type="scientific">Rhizophora mucronata</name>
    <name type="common">Asiatic mangrove</name>
    <dbReference type="NCBI Taxonomy" id="61149"/>
    <lineage>
        <taxon>Eukaryota</taxon>
        <taxon>Viridiplantae</taxon>
        <taxon>Streptophyta</taxon>
        <taxon>Embryophyta</taxon>
        <taxon>Tracheophyta</taxon>
        <taxon>Spermatophyta</taxon>
        <taxon>Magnoliopsida</taxon>
        <taxon>eudicotyledons</taxon>
        <taxon>Gunneridae</taxon>
        <taxon>Pentapetalae</taxon>
        <taxon>rosids</taxon>
        <taxon>fabids</taxon>
        <taxon>Malpighiales</taxon>
        <taxon>Rhizophoraceae</taxon>
        <taxon>Rhizophora</taxon>
    </lineage>
</organism>
<sequence>MIKDPKAPTCWLQIRRPPVGVRVVGVEVSKR</sequence>